<protein>
    <submittedName>
        <fullName evidence="1">Uncharacterized protein</fullName>
    </submittedName>
</protein>
<sequence length="67" mass="8147">RFQSWRIEFPGASPTRRSCQRGFLLWMRHRHGKCWGWNSSVQRILSSRSRFNWLKLLSREIRARSVS</sequence>
<dbReference type="Proteomes" id="UP000007174">
    <property type="component" value="Unassembled WGS sequence"/>
</dbReference>
<dbReference type="AlphaFoldDB" id="H1VBU8"/>
<name>H1VBU8_COLHI</name>
<feature type="non-terminal residue" evidence="1">
    <location>
        <position position="1"/>
    </location>
</feature>
<dbReference type="EMBL" id="CACQ02002591">
    <property type="protein sequence ID" value="CCF37701.1"/>
    <property type="molecule type" value="Genomic_DNA"/>
</dbReference>
<gene>
    <name evidence="1" type="ORF">CH063_01750</name>
</gene>
<accession>H1VBU8</accession>
<dbReference type="HOGENOM" id="CLU_2819423_0_0_1"/>
<proteinExistence type="predicted"/>
<organism evidence="1 2">
    <name type="scientific">Colletotrichum higginsianum (strain IMI 349063)</name>
    <name type="common">Crucifer anthracnose fungus</name>
    <dbReference type="NCBI Taxonomy" id="759273"/>
    <lineage>
        <taxon>Eukaryota</taxon>
        <taxon>Fungi</taxon>
        <taxon>Dikarya</taxon>
        <taxon>Ascomycota</taxon>
        <taxon>Pezizomycotina</taxon>
        <taxon>Sordariomycetes</taxon>
        <taxon>Hypocreomycetidae</taxon>
        <taxon>Glomerellales</taxon>
        <taxon>Glomerellaceae</taxon>
        <taxon>Colletotrichum</taxon>
        <taxon>Colletotrichum destructivum species complex</taxon>
    </lineage>
</organism>
<reference evidence="2" key="1">
    <citation type="journal article" date="2012" name="Nat. Genet.">
        <title>Lifestyle transitions in plant pathogenic Colletotrichum fungi deciphered by genome and transcriptome analyses.</title>
        <authorList>
            <person name="O'Connell R.J."/>
            <person name="Thon M.R."/>
            <person name="Hacquard S."/>
            <person name="Amyotte S.G."/>
            <person name="Kleemann J."/>
            <person name="Torres M.F."/>
            <person name="Damm U."/>
            <person name="Buiate E.A."/>
            <person name="Epstein L."/>
            <person name="Alkan N."/>
            <person name="Altmueller J."/>
            <person name="Alvarado-Balderrama L."/>
            <person name="Bauser C.A."/>
            <person name="Becker C."/>
            <person name="Birren B.W."/>
            <person name="Chen Z."/>
            <person name="Choi J."/>
            <person name="Crouch J.A."/>
            <person name="Duvick J.P."/>
            <person name="Farman M.A."/>
            <person name="Gan P."/>
            <person name="Heiman D."/>
            <person name="Henrissat B."/>
            <person name="Howard R.J."/>
            <person name="Kabbage M."/>
            <person name="Koch C."/>
            <person name="Kracher B."/>
            <person name="Kubo Y."/>
            <person name="Law A.D."/>
            <person name="Lebrun M.-H."/>
            <person name="Lee Y.-H."/>
            <person name="Miyara I."/>
            <person name="Moore N."/>
            <person name="Neumann U."/>
            <person name="Nordstroem K."/>
            <person name="Panaccione D.G."/>
            <person name="Panstruga R."/>
            <person name="Place M."/>
            <person name="Proctor R.H."/>
            <person name="Prusky D."/>
            <person name="Rech G."/>
            <person name="Reinhardt R."/>
            <person name="Rollins J.A."/>
            <person name="Rounsley S."/>
            <person name="Schardl C.L."/>
            <person name="Schwartz D.C."/>
            <person name="Shenoy N."/>
            <person name="Shirasu K."/>
            <person name="Sikhakolli U.R."/>
            <person name="Stueber K."/>
            <person name="Sukno S.A."/>
            <person name="Sweigard J.A."/>
            <person name="Takano Y."/>
            <person name="Takahara H."/>
            <person name="Trail F."/>
            <person name="van der Does H.C."/>
            <person name="Voll L.M."/>
            <person name="Will I."/>
            <person name="Young S."/>
            <person name="Zeng Q."/>
            <person name="Zhang J."/>
            <person name="Zhou S."/>
            <person name="Dickman M.B."/>
            <person name="Schulze-Lefert P."/>
            <person name="Ver Loren van Themaat E."/>
            <person name="Ma L.-J."/>
            <person name="Vaillancourt L.J."/>
        </authorList>
    </citation>
    <scope>NUCLEOTIDE SEQUENCE [LARGE SCALE GENOMIC DNA]</scope>
    <source>
        <strain evidence="2">IMI 349063</strain>
    </source>
</reference>
<evidence type="ECO:0000313" key="1">
    <source>
        <dbReference type="EMBL" id="CCF37701.1"/>
    </source>
</evidence>
<evidence type="ECO:0000313" key="2">
    <source>
        <dbReference type="Proteomes" id="UP000007174"/>
    </source>
</evidence>